<proteinExistence type="predicted"/>
<feature type="region of interest" description="Disordered" evidence="1">
    <location>
        <begin position="86"/>
        <end position="105"/>
    </location>
</feature>
<evidence type="ECO:0000256" key="2">
    <source>
        <dbReference type="SAM" id="Phobius"/>
    </source>
</evidence>
<evidence type="ECO:0000313" key="4">
    <source>
        <dbReference type="Proteomes" id="UP001189429"/>
    </source>
</evidence>
<feature type="compositionally biased region" description="Basic residues" evidence="1">
    <location>
        <begin position="94"/>
        <end position="105"/>
    </location>
</feature>
<protein>
    <submittedName>
        <fullName evidence="3">Uncharacterized protein</fullName>
    </submittedName>
</protein>
<keyword evidence="2" id="KW-0472">Membrane</keyword>
<dbReference type="Proteomes" id="UP001189429">
    <property type="component" value="Unassembled WGS sequence"/>
</dbReference>
<comment type="caution">
    <text evidence="3">The sequence shown here is derived from an EMBL/GenBank/DDBJ whole genome shotgun (WGS) entry which is preliminary data.</text>
</comment>
<reference evidence="3" key="1">
    <citation type="submission" date="2023-10" db="EMBL/GenBank/DDBJ databases">
        <authorList>
            <person name="Chen Y."/>
            <person name="Shah S."/>
            <person name="Dougan E. K."/>
            <person name="Thang M."/>
            <person name="Chan C."/>
        </authorList>
    </citation>
    <scope>NUCLEOTIDE SEQUENCE [LARGE SCALE GENOMIC DNA]</scope>
</reference>
<keyword evidence="2" id="KW-0812">Transmembrane</keyword>
<feature type="transmembrane region" description="Helical" evidence="2">
    <location>
        <begin position="12"/>
        <end position="31"/>
    </location>
</feature>
<evidence type="ECO:0000313" key="3">
    <source>
        <dbReference type="EMBL" id="CAK0909953.1"/>
    </source>
</evidence>
<keyword evidence="2" id="KW-1133">Transmembrane helix</keyword>
<gene>
    <name evidence="3" type="ORF">PCOR1329_LOCUS84244</name>
</gene>
<evidence type="ECO:0000256" key="1">
    <source>
        <dbReference type="SAM" id="MobiDB-lite"/>
    </source>
</evidence>
<sequence>MSPPPHAIAAKAVVVVAAAAVLAVGGVVVAGSRRSRSRVLRGVPRRCVRLLHAPRRRPHSALIADVRWPPSSLFFLMNDWRLPRSPPGEGGHCAKMRRSHLPSFK</sequence>
<dbReference type="EMBL" id="CAUYUJ010022294">
    <property type="protein sequence ID" value="CAK0909953.1"/>
    <property type="molecule type" value="Genomic_DNA"/>
</dbReference>
<organism evidence="3 4">
    <name type="scientific">Prorocentrum cordatum</name>
    <dbReference type="NCBI Taxonomy" id="2364126"/>
    <lineage>
        <taxon>Eukaryota</taxon>
        <taxon>Sar</taxon>
        <taxon>Alveolata</taxon>
        <taxon>Dinophyceae</taxon>
        <taxon>Prorocentrales</taxon>
        <taxon>Prorocentraceae</taxon>
        <taxon>Prorocentrum</taxon>
    </lineage>
</organism>
<name>A0ABN9YB45_9DINO</name>
<keyword evidence="4" id="KW-1185">Reference proteome</keyword>
<accession>A0ABN9YB45</accession>